<dbReference type="EMBL" id="JAAILA010000026">
    <property type="protein sequence ID" value="NEX90193.1"/>
    <property type="molecule type" value="Genomic_DNA"/>
</dbReference>
<organism evidence="1 2">
    <name type="scientific">Aeromonas rivipollensis</name>
    <dbReference type="NCBI Taxonomy" id="948519"/>
    <lineage>
        <taxon>Bacteria</taxon>
        <taxon>Pseudomonadati</taxon>
        <taxon>Pseudomonadota</taxon>
        <taxon>Gammaproteobacteria</taxon>
        <taxon>Aeromonadales</taxon>
        <taxon>Aeromonadaceae</taxon>
        <taxon>Aeromonas</taxon>
    </lineage>
</organism>
<dbReference type="Proteomes" id="UP000472827">
    <property type="component" value="Unassembled WGS sequence"/>
</dbReference>
<gene>
    <name evidence="1" type="ORF">G4923_16070</name>
</gene>
<comment type="caution">
    <text evidence="1">The sequence shown here is derived from an EMBL/GenBank/DDBJ whole genome shotgun (WGS) entry which is preliminary data.</text>
</comment>
<name>A0ABX0D288_9GAMM</name>
<evidence type="ECO:0000313" key="1">
    <source>
        <dbReference type="EMBL" id="NEX90193.1"/>
    </source>
</evidence>
<reference evidence="1 2" key="1">
    <citation type="submission" date="2020-02" db="EMBL/GenBank/DDBJ databases">
        <title>Genome sequencing of Aeromonas rivipollensis.</title>
        <authorList>
            <person name="Fono-Tamo Ubani E.K."/>
            <person name="Lekota K.E."/>
        </authorList>
    </citation>
    <scope>NUCLEOTIDE SEQUENCE [LARGE SCALE GENOMIC DNA]</scope>
    <source>
        <strain evidence="1 2">G78</strain>
    </source>
</reference>
<evidence type="ECO:0000313" key="2">
    <source>
        <dbReference type="Proteomes" id="UP000472827"/>
    </source>
</evidence>
<protein>
    <submittedName>
        <fullName evidence="1">Uncharacterized protein</fullName>
    </submittedName>
</protein>
<accession>A0ABX0D288</accession>
<sequence length="196" mass="22900">MTMEIFALRKQWRMTKVRFQSTWFWRVFGVRAMQKWWTKFLVAVAIMAGFWSLFSYVQSLNPALPLERLTKNEGVLVHVYQPLRTAHGSTIRILADSGEEIAYRGSIFDITLLIAAKGKRVTVWSQQFYDLWWPFYYERVWQIQEGAQVLMSYESVYQSRQSNKSSHIWLAKRLLILAILSLAIVALACHKGVSAE</sequence>
<keyword evidence="2" id="KW-1185">Reference proteome</keyword>
<proteinExistence type="predicted"/>
<dbReference type="RefSeq" id="WP_163137672.1">
    <property type="nucleotide sequence ID" value="NZ_JAAILA010000026.1"/>
</dbReference>